<accession>A0A7G2CTU9</accession>
<dbReference type="AlphaFoldDB" id="A0A7G2CTU9"/>
<reference evidence="1 2" key="1">
    <citation type="submission" date="2020-08" db="EMBL/GenBank/DDBJ databases">
        <authorList>
            <person name="Newling K."/>
            <person name="Davey J."/>
            <person name="Forrester S."/>
        </authorList>
    </citation>
    <scope>NUCLEOTIDE SEQUENCE [LARGE SCALE GENOMIC DNA]</scope>
    <source>
        <strain evidence="2">Crithidia deanei Carvalho (ATCC PRA-265)</strain>
    </source>
</reference>
<dbReference type="OrthoDB" id="247084at2759"/>
<dbReference type="SMART" id="SM00028">
    <property type="entry name" value="TPR"/>
    <property type="match status" value="2"/>
</dbReference>
<organism evidence="1 2">
    <name type="scientific">Angomonas deanei</name>
    <dbReference type="NCBI Taxonomy" id="59799"/>
    <lineage>
        <taxon>Eukaryota</taxon>
        <taxon>Discoba</taxon>
        <taxon>Euglenozoa</taxon>
        <taxon>Kinetoplastea</taxon>
        <taxon>Metakinetoplastina</taxon>
        <taxon>Trypanosomatida</taxon>
        <taxon>Trypanosomatidae</taxon>
        <taxon>Strigomonadinae</taxon>
        <taxon>Angomonas</taxon>
    </lineage>
</organism>
<keyword evidence="2" id="KW-1185">Reference proteome</keyword>
<proteinExistence type="predicted"/>
<dbReference type="Gene3D" id="1.25.40.10">
    <property type="entry name" value="Tetratricopeptide repeat domain"/>
    <property type="match status" value="1"/>
</dbReference>
<protein>
    <submittedName>
        <fullName evidence="1">Uncharacterized protein</fullName>
    </submittedName>
</protein>
<gene>
    <name evidence="1" type="ORF">ADEAN_001017100</name>
</gene>
<dbReference type="VEuPathDB" id="TriTrypDB:ADEAN_001017100"/>
<evidence type="ECO:0000313" key="2">
    <source>
        <dbReference type="Proteomes" id="UP000515908"/>
    </source>
</evidence>
<dbReference type="InterPro" id="IPR019734">
    <property type="entry name" value="TPR_rpt"/>
</dbReference>
<dbReference type="InterPro" id="IPR011990">
    <property type="entry name" value="TPR-like_helical_dom_sf"/>
</dbReference>
<evidence type="ECO:0000313" key="1">
    <source>
        <dbReference type="EMBL" id="CAD2222627.1"/>
    </source>
</evidence>
<dbReference type="EMBL" id="LR877171">
    <property type="protein sequence ID" value="CAD2222627.1"/>
    <property type="molecule type" value="Genomic_DNA"/>
</dbReference>
<name>A0A7G2CTU9_9TRYP</name>
<sequence length="317" mass="36063">MFVPELKKVYGPDDPLDISYTSDSFMSGADFHMADETFEETRRFVPPPTFDPALDDIDNDGFTDAKVMFDIEKALQEDKKRLEAFGNPMLVEDQVDALLAPQRDGQENIQQRQEFNGFVHWGLLHGAHMVLEENQDTKRAHEFVNRYMRDVDLFQKWLEHPKVRAHIKKKFGIDMGAKFDKLMALTLSLYTRSKIQVYEDDPAGALKSLTACTNLISEGGNLKLERHRKALGAILVARGMVYTKLKSFARAEDDLTRALAFVKANRSPTLYQLRAEAREGLGKIEEARQDEERAAEIWENAETVTGAMDGVARKFVT</sequence>
<dbReference type="SUPFAM" id="SSF48452">
    <property type="entry name" value="TPR-like"/>
    <property type="match status" value="1"/>
</dbReference>
<dbReference type="Proteomes" id="UP000515908">
    <property type="component" value="Chromosome 27"/>
</dbReference>